<evidence type="ECO:0000313" key="2">
    <source>
        <dbReference type="Proteomes" id="UP000018144"/>
    </source>
</evidence>
<protein>
    <submittedName>
        <fullName evidence="1">Uncharacterized protein</fullName>
    </submittedName>
</protein>
<reference evidence="1 2" key="1">
    <citation type="journal article" date="2013" name="PLoS Genet.">
        <title>The genome and development-dependent transcriptomes of Pyronema confluens: a window into fungal evolution.</title>
        <authorList>
            <person name="Traeger S."/>
            <person name="Altegoer F."/>
            <person name="Freitag M."/>
            <person name="Gabaldon T."/>
            <person name="Kempken F."/>
            <person name="Kumar A."/>
            <person name="Marcet-Houben M."/>
            <person name="Poggeler S."/>
            <person name="Stajich J.E."/>
            <person name="Nowrousian M."/>
        </authorList>
    </citation>
    <scope>NUCLEOTIDE SEQUENCE [LARGE SCALE GENOMIC DNA]</scope>
    <source>
        <strain evidence="2">CBS 100304</strain>
        <tissue evidence="1">Vegetative mycelium</tissue>
    </source>
</reference>
<gene>
    <name evidence="1" type="ORF">PCON_10470</name>
</gene>
<accession>U4L3X7</accession>
<dbReference type="AlphaFoldDB" id="U4L3X7"/>
<name>U4L3X7_PYROM</name>
<organism evidence="1 2">
    <name type="scientific">Pyronema omphalodes (strain CBS 100304)</name>
    <name type="common">Pyronema confluens</name>
    <dbReference type="NCBI Taxonomy" id="1076935"/>
    <lineage>
        <taxon>Eukaryota</taxon>
        <taxon>Fungi</taxon>
        <taxon>Dikarya</taxon>
        <taxon>Ascomycota</taxon>
        <taxon>Pezizomycotina</taxon>
        <taxon>Pezizomycetes</taxon>
        <taxon>Pezizales</taxon>
        <taxon>Pyronemataceae</taxon>
        <taxon>Pyronema</taxon>
    </lineage>
</organism>
<dbReference type="Proteomes" id="UP000018144">
    <property type="component" value="Unassembled WGS sequence"/>
</dbReference>
<sequence>MVSYVEEKTHISIFNPTLLLFRLSPVTLTRQHLNITMQK</sequence>
<keyword evidence="2" id="KW-1185">Reference proteome</keyword>
<dbReference type="EMBL" id="HF935572">
    <property type="protein sequence ID" value="CCX10876.1"/>
    <property type="molecule type" value="Genomic_DNA"/>
</dbReference>
<evidence type="ECO:0000313" key="1">
    <source>
        <dbReference type="EMBL" id="CCX10876.1"/>
    </source>
</evidence>
<proteinExistence type="predicted"/>